<evidence type="ECO:0000313" key="1">
    <source>
        <dbReference type="EMBL" id="GEM44693.1"/>
    </source>
</evidence>
<accession>A0A511MVT7</accession>
<comment type="caution">
    <text evidence="1">The sequence shown here is derived from an EMBL/GenBank/DDBJ whole genome shotgun (WGS) entry which is preliminary data.</text>
</comment>
<gene>
    <name evidence="1" type="ORF">DC3_03280</name>
</gene>
<dbReference type="RefSeq" id="WP_146881830.1">
    <property type="nucleotide sequence ID" value="NZ_BJXB01000001.1"/>
</dbReference>
<dbReference type="EMBL" id="BJXB01000001">
    <property type="protein sequence ID" value="GEM44693.1"/>
    <property type="molecule type" value="Genomic_DNA"/>
</dbReference>
<dbReference type="Proteomes" id="UP000321306">
    <property type="component" value="Unassembled WGS sequence"/>
</dbReference>
<proteinExistence type="predicted"/>
<dbReference type="AlphaFoldDB" id="A0A511MVT7"/>
<evidence type="ECO:0000313" key="2">
    <source>
        <dbReference type="Proteomes" id="UP000321306"/>
    </source>
</evidence>
<keyword evidence="2" id="KW-1185">Reference proteome</keyword>
<sequence length="127" mass="14357">MATQLGEDRKDALCYQLQAAHFLLQLGSTPEDHKTLLQALHRAHHHIFPLVRSAPLNFTQKPLYLTETDLHQLDLHRNQALECVEGALWLLEQQSGQQVPPPVQQLGLRGVAELISDAWNLLISSDR</sequence>
<organism evidence="1 2">
    <name type="scientific">Deinococcus cellulosilyticus (strain DSM 18568 / NBRC 106333 / KACC 11606 / 5516J-15)</name>
    <dbReference type="NCBI Taxonomy" id="1223518"/>
    <lineage>
        <taxon>Bacteria</taxon>
        <taxon>Thermotogati</taxon>
        <taxon>Deinococcota</taxon>
        <taxon>Deinococci</taxon>
        <taxon>Deinococcales</taxon>
        <taxon>Deinococcaceae</taxon>
        <taxon>Deinococcus</taxon>
    </lineage>
</organism>
<reference evidence="1 2" key="1">
    <citation type="submission" date="2019-07" db="EMBL/GenBank/DDBJ databases">
        <title>Whole genome shotgun sequence of Deinococcus cellulosilyticus NBRC 106333.</title>
        <authorList>
            <person name="Hosoyama A."/>
            <person name="Uohara A."/>
            <person name="Ohji S."/>
            <person name="Ichikawa N."/>
        </authorList>
    </citation>
    <scope>NUCLEOTIDE SEQUENCE [LARGE SCALE GENOMIC DNA]</scope>
    <source>
        <strain evidence="1 2">NBRC 106333</strain>
    </source>
</reference>
<name>A0A511MVT7_DEIC1</name>
<protein>
    <submittedName>
        <fullName evidence="1">Uncharacterized protein</fullName>
    </submittedName>
</protein>